<evidence type="ECO:0000256" key="4">
    <source>
        <dbReference type="ARBA" id="ARBA00018689"/>
    </source>
</evidence>
<dbReference type="EMBL" id="CAJVRC010000863">
    <property type="protein sequence ID" value="CAG8898165.1"/>
    <property type="molecule type" value="Genomic_DNA"/>
</dbReference>
<feature type="region of interest" description="Disordered" evidence="9">
    <location>
        <begin position="247"/>
        <end position="333"/>
    </location>
</feature>
<feature type="region of interest" description="Disordered" evidence="9">
    <location>
        <begin position="202"/>
        <end position="222"/>
    </location>
</feature>
<evidence type="ECO:0000256" key="2">
    <source>
        <dbReference type="ARBA" id="ARBA00004604"/>
    </source>
</evidence>
<dbReference type="GO" id="GO:0000462">
    <property type="term" value="P:maturation of SSU-rRNA from tricistronic rRNA transcript (SSU-rRNA, 5.8S rRNA, LSU-rRNA)"/>
    <property type="evidence" value="ECO:0007669"/>
    <property type="project" value="TreeGrafter"/>
</dbReference>
<evidence type="ECO:0000256" key="6">
    <source>
        <dbReference type="ARBA" id="ARBA00022552"/>
    </source>
</evidence>
<comment type="function">
    <text evidence="1">Involved in rRNA processing.</text>
</comment>
<evidence type="ECO:0000256" key="9">
    <source>
        <dbReference type="SAM" id="MobiDB-lite"/>
    </source>
</evidence>
<sequence>MPTDTRSQIDQSAPSKRKSRDGSEDIPPARKKVHRKANKADDQVQFVDFSSKGDAAKPKVTRKFKDKFAPKPEKEYPSINDLKKRIRDVKRLLNKVDLSADARILQERALAGYEQDLADETTRRERSSLIKKYHFVRFLDRKTATKELNRLTRCEKEEDLDSKQKARLAAKIHICRVNLNYTIYYPLTEKYIALYPNGKHDAMDPESELQKQETKSNDAKPPLWSVVEKCMEENTLDLLREGKLHVNANGEKIQSSPSGTTTGTDSHKEKSKKKEQQRETKAATQKDKQIPKDDKKSSKKQKPARIEQASKTHEAPQQANAEDQDDSDGGFFE</sequence>
<feature type="compositionally biased region" description="Basic and acidic residues" evidence="9">
    <location>
        <begin position="265"/>
        <end position="296"/>
    </location>
</feature>
<organism evidence="10 11">
    <name type="scientific">Penicillium egyptiacum</name>
    <dbReference type="NCBI Taxonomy" id="1303716"/>
    <lineage>
        <taxon>Eukaryota</taxon>
        <taxon>Fungi</taxon>
        <taxon>Dikarya</taxon>
        <taxon>Ascomycota</taxon>
        <taxon>Pezizomycotina</taxon>
        <taxon>Eurotiomycetes</taxon>
        <taxon>Eurotiomycetidae</taxon>
        <taxon>Eurotiales</taxon>
        <taxon>Aspergillaceae</taxon>
        <taxon>Penicillium</taxon>
    </lineage>
</organism>
<dbReference type="GO" id="GO:0005730">
    <property type="term" value="C:nucleolus"/>
    <property type="evidence" value="ECO:0007669"/>
    <property type="project" value="UniProtKB-SubCell"/>
</dbReference>
<evidence type="ECO:0000313" key="10">
    <source>
        <dbReference type="EMBL" id="CAG8898165.1"/>
    </source>
</evidence>
<evidence type="ECO:0000256" key="3">
    <source>
        <dbReference type="ARBA" id="ARBA00006916"/>
    </source>
</evidence>
<protein>
    <recommendedName>
        <fullName evidence="4">rRNA-processing protein EFG1</fullName>
    </recommendedName>
    <alternativeName>
        <fullName evidence="5">rRNA-processing protein efg1</fullName>
    </alternativeName>
</protein>
<evidence type="ECO:0000256" key="5">
    <source>
        <dbReference type="ARBA" id="ARBA00019827"/>
    </source>
</evidence>
<evidence type="ECO:0000256" key="8">
    <source>
        <dbReference type="ARBA" id="ARBA00023242"/>
    </source>
</evidence>
<dbReference type="AlphaFoldDB" id="A0A9W4P3U8"/>
<feature type="compositionally biased region" description="Acidic residues" evidence="9">
    <location>
        <begin position="322"/>
        <end position="333"/>
    </location>
</feature>
<dbReference type="Proteomes" id="UP001154252">
    <property type="component" value="Unassembled WGS sequence"/>
</dbReference>
<feature type="compositionally biased region" description="Low complexity" evidence="9">
    <location>
        <begin position="255"/>
        <end position="264"/>
    </location>
</feature>
<comment type="similarity">
    <text evidence="3">Belongs to the EFG1 family.</text>
</comment>
<evidence type="ECO:0000256" key="1">
    <source>
        <dbReference type="ARBA" id="ARBA00002773"/>
    </source>
</evidence>
<dbReference type="GO" id="GO:0030688">
    <property type="term" value="C:preribosome, small subunit precursor"/>
    <property type="evidence" value="ECO:0007669"/>
    <property type="project" value="TreeGrafter"/>
</dbReference>
<dbReference type="PANTHER" id="PTHR33911:SF1">
    <property type="entry name" value="RRNA-PROCESSING PROTEIN EFG1"/>
    <property type="match status" value="1"/>
</dbReference>
<feature type="compositionally biased region" description="Basic and acidic residues" evidence="9">
    <location>
        <begin position="304"/>
        <end position="314"/>
    </location>
</feature>
<dbReference type="Pfam" id="PF10153">
    <property type="entry name" value="Efg1"/>
    <property type="match status" value="1"/>
</dbReference>
<keyword evidence="6" id="KW-0698">rRNA processing</keyword>
<dbReference type="OrthoDB" id="47732at2759"/>
<accession>A0A9W4P3U8</accession>
<name>A0A9W4P3U8_9EURO</name>
<keyword evidence="8" id="KW-0539">Nucleus</keyword>
<proteinExistence type="inferred from homology"/>
<dbReference type="PANTHER" id="PTHR33911">
    <property type="entry name" value="RRNA-PROCESSING PROTEIN EFG1"/>
    <property type="match status" value="1"/>
</dbReference>
<dbReference type="InterPro" id="IPR019310">
    <property type="entry name" value="Efg1"/>
</dbReference>
<feature type="region of interest" description="Disordered" evidence="9">
    <location>
        <begin position="1"/>
        <end position="52"/>
    </location>
</feature>
<comment type="subcellular location">
    <subcellularLocation>
        <location evidence="2">Nucleus</location>
        <location evidence="2">Nucleolus</location>
    </subcellularLocation>
</comment>
<feature type="compositionally biased region" description="Polar residues" evidence="9">
    <location>
        <begin position="1"/>
        <end position="14"/>
    </location>
</feature>
<dbReference type="InterPro" id="IPR050786">
    <property type="entry name" value="EFG1_rRNA-proc"/>
</dbReference>
<reference evidence="10" key="1">
    <citation type="submission" date="2021-07" db="EMBL/GenBank/DDBJ databases">
        <authorList>
            <person name="Branca A.L. A."/>
        </authorList>
    </citation>
    <scope>NUCLEOTIDE SEQUENCE</scope>
</reference>
<keyword evidence="7" id="KW-0175">Coiled coil</keyword>
<gene>
    <name evidence="10" type="ORF">PEGY_LOCUS4936</name>
</gene>
<evidence type="ECO:0000256" key="7">
    <source>
        <dbReference type="ARBA" id="ARBA00023054"/>
    </source>
</evidence>
<feature type="compositionally biased region" description="Basic and acidic residues" evidence="9">
    <location>
        <begin position="202"/>
        <end position="218"/>
    </location>
</feature>
<evidence type="ECO:0000313" key="11">
    <source>
        <dbReference type="Proteomes" id="UP001154252"/>
    </source>
</evidence>
<keyword evidence="11" id="KW-1185">Reference proteome</keyword>
<comment type="caution">
    <text evidence="10">The sequence shown here is derived from an EMBL/GenBank/DDBJ whole genome shotgun (WGS) entry which is preliminary data.</text>
</comment>